<dbReference type="EMBL" id="GBXM01025151">
    <property type="protein sequence ID" value="JAH83426.1"/>
    <property type="molecule type" value="Transcribed_RNA"/>
</dbReference>
<name>A0A0E9VZE3_ANGAN</name>
<reference evidence="1" key="1">
    <citation type="submission" date="2014-11" db="EMBL/GenBank/DDBJ databases">
        <authorList>
            <person name="Amaro Gonzalez C."/>
        </authorList>
    </citation>
    <scope>NUCLEOTIDE SEQUENCE</scope>
</reference>
<proteinExistence type="predicted"/>
<accession>A0A0E9VZE3</accession>
<organism evidence="1">
    <name type="scientific">Anguilla anguilla</name>
    <name type="common">European freshwater eel</name>
    <name type="synonym">Muraena anguilla</name>
    <dbReference type="NCBI Taxonomy" id="7936"/>
    <lineage>
        <taxon>Eukaryota</taxon>
        <taxon>Metazoa</taxon>
        <taxon>Chordata</taxon>
        <taxon>Craniata</taxon>
        <taxon>Vertebrata</taxon>
        <taxon>Euteleostomi</taxon>
        <taxon>Actinopterygii</taxon>
        <taxon>Neopterygii</taxon>
        <taxon>Teleostei</taxon>
        <taxon>Anguilliformes</taxon>
        <taxon>Anguillidae</taxon>
        <taxon>Anguilla</taxon>
    </lineage>
</organism>
<sequence length="19" mass="2258">MERMSIYVPPGRILDVFHP</sequence>
<reference evidence="1" key="2">
    <citation type="journal article" date="2015" name="Fish Shellfish Immunol.">
        <title>Early steps in the European eel (Anguilla anguilla)-Vibrio vulnificus interaction in the gills: Role of the RtxA13 toxin.</title>
        <authorList>
            <person name="Callol A."/>
            <person name="Pajuelo D."/>
            <person name="Ebbesson L."/>
            <person name="Teles M."/>
            <person name="MacKenzie S."/>
            <person name="Amaro C."/>
        </authorList>
    </citation>
    <scope>NUCLEOTIDE SEQUENCE</scope>
</reference>
<evidence type="ECO:0000313" key="1">
    <source>
        <dbReference type="EMBL" id="JAH83426.1"/>
    </source>
</evidence>
<protein>
    <submittedName>
        <fullName evidence="1">Uncharacterized protein</fullName>
    </submittedName>
</protein>
<dbReference type="AlphaFoldDB" id="A0A0E9VZE3"/>